<proteinExistence type="inferred from homology"/>
<dbReference type="PANTHER" id="PTHR10629">
    <property type="entry name" value="CYTOSINE-SPECIFIC METHYLTRANSFERASE"/>
    <property type="match status" value="1"/>
</dbReference>
<protein>
    <recommendedName>
        <fullName evidence="8">DNA (cytosine-5)-methyltransferase</fullName>
        <ecNumber evidence="8">2.1.1.37</ecNumber>
    </recommendedName>
</protein>
<dbReference type="GO" id="GO:0005634">
    <property type="term" value="C:nucleus"/>
    <property type="evidence" value="ECO:0007669"/>
    <property type="project" value="UniProtKB-SubCell"/>
</dbReference>
<accession>A0A5P1EMY7</accession>
<sequence>MLTCQLTFVIVLSSLDTGEIMARNPARSTGMKRKGSTSLTKKSTSDYTTKKEDVLMDIAAKGENNIDNVDESVVRKRPKRAAACSNFKEQTVRLSGISSVIETKKNQTVEDEMVAVHLTKLGPEDLPPCRKLLDFILHDADGNPQPFEMSEIDDIFITALIMPLDDNLEKEKERGVKCEGFGRIETWAISGYDEGIPVIWVSTESADYECVKPASNYRKFYENFYNKAHICIEVYRKLAKTAGGNPNLNLDELVAGVIRSLSGTKNFACGVISKDFVISVGEFVYNQLIGLDETQGNNDVSLATVPALLALRDECISRSEYSRMPTTVSNGSLKIIEGKKLEADEDDDMKLARLLQEEEDWKFMKQQRGRRSVPSKNSTYIKISESEIANDYPMPAYYKPSVEEMDEYIFFETEARMSYRDLPTRVLTNWALYNSDSRLIPLELLPMKACAEIDVTVFGSGNMREDDGSGFCSENDHNQSSGTSDSMDEGVRIYLSAIKEWVIEFGASMIFVSIRTDVAWYRLGKPAKQYAAWYEPVLKTARLAVGIITLLKEQSRVSRLSFADVIKKVSEFERNHPAFISSNPSVVERYVVVHGQIILQQFADYPDDTIQKCSFITGLSEKMEQKHHTKLVMKKKAVVHKEANLNPSASMCPISKRKLMRATTTKLVNRIWGDFYSKMFPEDMKDEVQETREEEIEEEQEEIEEEEVEEENTLFQENETSKSPPSIKACKPKTITKETRWEGEATGKTNSRENLYRSAVIRGETVVVGMAVMVETDETEEVPPIYFVEFMFEKPNGTKIVHGRLMQRGSQTVLGNAAKERELFLTNDCLEFELGDIKESVALNIRKLPWGHKHRKENLDADNFERKKAEERKKKGLPVEYYCKSLYCPERGAFFSAPFDYLGLGTGVCNSCERREIIEDDVKLCSKSSLIYKKTEYNIHDFVYAWPQFFAEGREDEQGTFKAGRNVGLKPYVVCQILEIVPPTGSNKPTPSSTSVKVRRFYRPEDISPAKAYCSDIREVYYSEEMLSLSVEMLEGKCEVRKKIELPDLELPVVVNHIFFCEYSYDAVSGAVKQLPANFKLLSHNLKGAHTAFRRNKGKGKCLEGEHSDDQLNDVPQENRLATLDIFAGCGGLSEGLQQAGVTFTKWAIEYEQPAGEAFRQNHPSALMFIDNCNVILRAIMEKCGDADDCISTAEADELAAKLDKEKINNLPVPGQVDFINGGPPCQGFSGMNRFNHSTWSKVQCEMILAFLSFAEYFRPRYFLLENVRNFVSFNKGQTFRLTIASLLEMGYQVRFGILEAGAYGVSQSRKRAFIWAASPEETLPEWPEPMHVFAGPELKISLNEGVHYAAVRSTAGGAPFRPITVRDTIGDLPPVENGASKPTIDYEGEPVSWFQKQIRGNMLALNDHISKEMNELNLIRCQHIPKRPGSDWRDLPDEKVKLSSGQMVDLIPWCLPNTAKRHNQWKGLFGRLDWEGNFPTSITDPQPMGKVGMCFHPDQDRILTVRECARSQGFRDSYQFCGNIQNRHRQIGNAVPPPLAYALGRKLKEAVDAKRPSA</sequence>
<dbReference type="Proteomes" id="UP000243459">
    <property type="component" value="Chromosome 6"/>
</dbReference>
<dbReference type="GO" id="GO:0003677">
    <property type="term" value="F:DNA binding"/>
    <property type="evidence" value="ECO:0007669"/>
    <property type="project" value="UniProtKB-KW"/>
</dbReference>
<evidence type="ECO:0000256" key="9">
    <source>
        <dbReference type="PIRSR" id="PIRSR037404-1"/>
    </source>
</evidence>
<feature type="compositionally biased region" description="Acidic residues" evidence="13">
    <location>
        <begin position="692"/>
        <end position="712"/>
    </location>
</feature>
<organism evidence="16 17">
    <name type="scientific">Asparagus officinalis</name>
    <name type="common">Garden asparagus</name>
    <dbReference type="NCBI Taxonomy" id="4686"/>
    <lineage>
        <taxon>Eukaryota</taxon>
        <taxon>Viridiplantae</taxon>
        <taxon>Streptophyta</taxon>
        <taxon>Embryophyta</taxon>
        <taxon>Tracheophyta</taxon>
        <taxon>Spermatophyta</taxon>
        <taxon>Magnoliopsida</taxon>
        <taxon>Liliopsida</taxon>
        <taxon>Asparagales</taxon>
        <taxon>Asparagaceae</taxon>
        <taxon>Asparagoideae</taxon>
        <taxon>Asparagus</taxon>
    </lineage>
</organism>
<feature type="active site" evidence="9 10">
    <location>
        <position position="1226"/>
    </location>
</feature>
<dbReference type="GO" id="GO:0044027">
    <property type="term" value="P:negative regulation of gene expression via chromosomal CpG island methylation"/>
    <property type="evidence" value="ECO:0007669"/>
    <property type="project" value="TreeGrafter"/>
</dbReference>
<dbReference type="CDD" id="cd04708">
    <property type="entry name" value="BAH_plantDCM_II"/>
    <property type="match status" value="1"/>
</dbReference>
<dbReference type="GO" id="GO:0003682">
    <property type="term" value="F:chromatin binding"/>
    <property type="evidence" value="ECO:0007669"/>
    <property type="project" value="UniProtKB-UniRule"/>
</dbReference>
<dbReference type="InterPro" id="IPR022702">
    <property type="entry name" value="Cytosine_MeTrfase1_RFD"/>
</dbReference>
<keyword evidence="5" id="KW-0677">Repeat</keyword>
<keyword evidence="4 8" id="KW-0949">S-adenosyl-L-methionine</keyword>
<evidence type="ECO:0000256" key="12">
    <source>
        <dbReference type="RuleBase" id="RU000417"/>
    </source>
</evidence>
<dbReference type="FunFam" id="3.40.50.150:FF:000128">
    <property type="entry name" value="DNA (cytosine-5)-methyltransferase"/>
    <property type="match status" value="1"/>
</dbReference>
<keyword evidence="7 8" id="KW-0539">Nucleus</keyword>
<evidence type="ECO:0000256" key="11">
    <source>
        <dbReference type="RuleBase" id="RU000416"/>
    </source>
</evidence>
<dbReference type="GO" id="GO:0006346">
    <property type="term" value="P:DNA methylation-dependent constitutive heterochromatin formation"/>
    <property type="evidence" value="ECO:0007669"/>
    <property type="project" value="InterPro"/>
</dbReference>
<dbReference type="PROSITE" id="PS00094">
    <property type="entry name" value="C5_MTASE_1"/>
    <property type="match status" value="1"/>
</dbReference>
<dbReference type="PANTHER" id="PTHR10629:SF52">
    <property type="entry name" value="DNA (CYTOSINE-5)-METHYLTRANSFERASE 1"/>
    <property type="match status" value="1"/>
</dbReference>
<dbReference type="OMA" id="KINDAEC"/>
<comment type="similarity">
    <text evidence="8 10 11">Belongs to the class I-like SAM-binding methyltransferase superfamily. C5-methyltransferase family.</text>
</comment>
<keyword evidence="14" id="KW-0732">Signal</keyword>
<evidence type="ECO:0000256" key="13">
    <source>
        <dbReference type="SAM" id="MobiDB-lite"/>
    </source>
</evidence>
<keyword evidence="17" id="KW-1185">Reference proteome</keyword>
<dbReference type="InterPro" id="IPR018117">
    <property type="entry name" value="C5_DNA_meth_AS"/>
</dbReference>
<dbReference type="Pfam" id="PF01426">
    <property type="entry name" value="BAH"/>
    <property type="match status" value="2"/>
</dbReference>
<dbReference type="SMART" id="SM00439">
    <property type="entry name" value="BAH"/>
    <property type="match status" value="2"/>
</dbReference>
<feature type="chain" id="PRO_5024340193" description="DNA (cytosine-5)-methyltransferase" evidence="14">
    <location>
        <begin position="23"/>
        <end position="1559"/>
    </location>
</feature>
<dbReference type="Gramene" id="ONK67365">
    <property type="protein sequence ID" value="ONK67365"/>
    <property type="gene ID" value="A4U43_C06F19420"/>
</dbReference>
<dbReference type="Gene3D" id="3.90.120.10">
    <property type="entry name" value="DNA Methylase, subunit A, domain 2"/>
    <property type="match status" value="2"/>
</dbReference>
<dbReference type="FunFam" id="3.90.120.10:FF:000004">
    <property type="entry name" value="DNA (cytosine-5)-methyltransferase"/>
    <property type="match status" value="1"/>
</dbReference>
<dbReference type="SUPFAM" id="SSF53335">
    <property type="entry name" value="S-adenosyl-L-methionine-dependent methyltransferases"/>
    <property type="match status" value="1"/>
</dbReference>
<dbReference type="InterPro" id="IPR001525">
    <property type="entry name" value="C5_MeTfrase"/>
</dbReference>
<dbReference type="PIRSF" id="PIRSF037404">
    <property type="entry name" value="DNMT1"/>
    <property type="match status" value="1"/>
</dbReference>
<dbReference type="PROSITE" id="PS51038">
    <property type="entry name" value="BAH"/>
    <property type="match status" value="2"/>
</dbReference>
<dbReference type="Pfam" id="PF00145">
    <property type="entry name" value="DNA_methylase"/>
    <property type="match status" value="2"/>
</dbReference>
<evidence type="ECO:0000256" key="3">
    <source>
        <dbReference type="ARBA" id="ARBA00022679"/>
    </source>
</evidence>
<dbReference type="InterPro" id="IPR043151">
    <property type="entry name" value="BAH_sf"/>
</dbReference>
<comment type="catalytic activity">
    <reaction evidence="8 12">
        <text>a 2'-deoxycytidine in DNA + S-adenosyl-L-methionine = a 5-methyl-2'-deoxycytidine in DNA + S-adenosyl-L-homocysteine + H(+)</text>
        <dbReference type="Rhea" id="RHEA:13681"/>
        <dbReference type="Rhea" id="RHEA-COMP:11369"/>
        <dbReference type="Rhea" id="RHEA-COMP:11370"/>
        <dbReference type="ChEBI" id="CHEBI:15378"/>
        <dbReference type="ChEBI" id="CHEBI:57856"/>
        <dbReference type="ChEBI" id="CHEBI:59789"/>
        <dbReference type="ChEBI" id="CHEBI:85452"/>
        <dbReference type="ChEBI" id="CHEBI:85454"/>
        <dbReference type="EC" id="2.1.1.37"/>
    </reaction>
</comment>
<dbReference type="GO" id="GO:0032259">
    <property type="term" value="P:methylation"/>
    <property type="evidence" value="ECO:0007669"/>
    <property type="project" value="UniProtKB-KW"/>
</dbReference>
<evidence type="ECO:0000256" key="2">
    <source>
        <dbReference type="ARBA" id="ARBA00022603"/>
    </source>
</evidence>
<evidence type="ECO:0000256" key="7">
    <source>
        <dbReference type="ARBA" id="ARBA00023242"/>
    </source>
</evidence>
<dbReference type="EMBL" id="CM007386">
    <property type="protein sequence ID" value="ONK67365.1"/>
    <property type="molecule type" value="Genomic_DNA"/>
</dbReference>
<dbReference type="PROSITE" id="PS00095">
    <property type="entry name" value="C5_MTASE_2"/>
    <property type="match status" value="1"/>
</dbReference>
<name>A0A5P1EMY7_ASPOF</name>
<feature type="compositionally biased region" description="Low complexity" evidence="13">
    <location>
        <begin position="36"/>
        <end position="45"/>
    </location>
</feature>
<dbReference type="InterPro" id="IPR050390">
    <property type="entry name" value="C5-Methyltransferase"/>
</dbReference>
<evidence type="ECO:0000256" key="10">
    <source>
        <dbReference type="PROSITE-ProRule" id="PRU01016"/>
    </source>
</evidence>
<dbReference type="Gene3D" id="2.30.30.490">
    <property type="match status" value="2"/>
</dbReference>
<evidence type="ECO:0000256" key="14">
    <source>
        <dbReference type="SAM" id="SignalP"/>
    </source>
</evidence>
<feature type="domain" description="BAH" evidence="15">
    <location>
        <begin position="935"/>
        <end position="1076"/>
    </location>
</feature>
<evidence type="ECO:0000259" key="15">
    <source>
        <dbReference type="PROSITE" id="PS51038"/>
    </source>
</evidence>
<dbReference type="Pfam" id="PF12047">
    <property type="entry name" value="DNMT1-RFD"/>
    <property type="match status" value="2"/>
</dbReference>
<keyword evidence="6 8" id="KW-0238">DNA-binding</keyword>
<feature type="region of interest" description="Disordered" evidence="13">
    <location>
        <begin position="691"/>
        <end position="730"/>
    </location>
</feature>
<dbReference type="EC" id="2.1.1.37" evidence="8"/>
<dbReference type="FunFam" id="3.90.120.10:FF:000002">
    <property type="entry name" value="DNA (cytosine-5)-methyltransferase"/>
    <property type="match status" value="1"/>
</dbReference>
<feature type="domain" description="BAH" evidence="15">
    <location>
        <begin position="764"/>
        <end position="898"/>
    </location>
</feature>
<evidence type="ECO:0000313" key="17">
    <source>
        <dbReference type="Proteomes" id="UP000243459"/>
    </source>
</evidence>
<dbReference type="NCBIfam" id="TIGR00675">
    <property type="entry name" value="dcm"/>
    <property type="match status" value="1"/>
</dbReference>
<evidence type="ECO:0000256" key="8">
    <source>
        <dbReference type="PIRNR" id="PIRNR037404"/>
    </source>
</evidence>
<dbReference type="InterPro" id="IPR029063">
    <property type="entry name" value="SAM-dependent_MTases_sf"/>
</dbReference>
<dbReference type="InterPro" id="IPR031303">
    <property type="entry name" value="C5_meth_CS"/>
</dbReference>
<gene>
    <name evidence="16" type="ORF">A4U43_C06F19420</name>
</gene>
<feature type="signal peptide" evidence="14">
    <location>
        <begin position="1"/>
        <end position="22"/>
    </location>
</feature>
<dbReference type="PRINTS" id="PR00105">
    <property type="entry name" value="C5METTRFRASE"/>
</dbReference>
<reference evidence="17" key="1">
    <citation type="journal article" date="2017" name="Nat. Commun.">
        <title>The asparagus genome sheds light on the origin and evolution of a young Y chromosome.</title>
        <authorList>
            <person name="Harkess A."/>
            <person name="Zhou J."/>
            <person name="Xu C."/>
            <person name="Bowers J.E."/>
            <person name="Van der Hulst R."/>
            <person name="Ayyampalayam S."/>
            <person name="Mercati F."/>
            <person name="Riccardi P."/>
            <person name="McKain M.R."/>
            <person name="Kakrana A."/>
            <person name="Tang H."/>
            <person name="Ray J."/>
            <person name="Groenendijk J."/>
            <person name="Arikit S."/>
            <person name="Mathioni S.M."/>
            <person name="Nakano M."/>
            <person name="Shan H."/>
            <person name="Telgmann-Rauber A."/>
            <person name="Kanno A."/>
            <person name="Yue Z."/>
            <person name="Chen H."/>
            <person name="Li W."/>
            <person name="Chen Y."/>
            <person name="Xu X."/>
            <person name="Zhang Y."/>
            <person name="Luo S."/>
            <person name="Chen H."/>
            <person name="Gao J."/>
            <person name="Mao Z."/>
            <person name="Pires J.C."/>
            <person name="Luo M."/>
            <person name="Kudrna D."/>
            <person name="Wing R.A."/>
            <person name="Meyers B.C."/>
            <person name="Yi K."/>
            <person name="Kong H."/>
            <person name="Lavrijsen P."/>
            <person name="Sunseri F."/>
            <person name="Falavigna A."/>
            <person name="Ye Y."/>
            <person name="Leebens-Mack J.H."/>
            <person name="Chen G."/>
        </authorList>
    </citation>
    <scope>NUCLEOTIDE SEQUENCE [LARGE SCALE GENOMIC DNA]</scope>
    <source>
        <strain evidence="17">cv. DH0086</strain>
    </source>
</reference>
<dbReference type="FunFam" id="3.40.50.150:FF:000108">
    <property type="entry name" value="DNA (cytosine-5)-methyltransferase"/>
    <property type="match status" value="1"/>
</dbReference>
<evidence type="ECO:0000256" key="6">
    <source>
        <dbReference type="ARBA" id="ARBA00023125"/>
    </source>
</evidence>
<evidence type="ECO:0000256" key="1">
    <source>
        <dbReference type="ARBA" id="ARBA00004123"/>
    </source>
</evidence>
<evidence type="ECO:0000256" key="5">
    <source>
        <dbReference type="ARBA" id="ARBA00022737"/>
    </source>
</evidence>
<dbReference type="PROSITE" id="PS51679">
    <property type="entry name" value="SAM_MT_C5"/>
    <property type="match status" value="1"/>
</dbReference>
<comment type="subcellular location">
    <subcellularLocation>
        <location evidence="1 8">Nucleus</location>
    </subcellularLocation>
</comment>
<evidence type="ECO:0000313" key="16">
    <source>
        <dbReference type="EMBL" id="ONK67365.1"/>
    </source>
</evidence>
<dbReference type="InterPro" id="IPR001025">
    <property type="entry name" value="BAH_dom"/>
</dbReference>
<dbReference type="OrthoDB" id="5376140at2759"/>
<keyword evidence="3 8" id="KW-0808">Transferase</keyword>
<evidence type="ECO:0000256" key="4">
    <source>
        <dbReference type="ARBA" id="ARBA00022691"/>
    </source>
</evidence>
<keyword evidence="2 8" id="KW-0489">Methyltransferase</keyword>
<dbReference type="GO" id="GO:0003886">
    <property type="term" value="F:DNA (cytosine-5-)-methyltransferase activity"/>
    <property type="evidence" value="ECO:0007669"/>
    <property type="project" value="UniProtKB-UniRule"/>
</dbReference>
<dbReference type="Gene3D" id="3.40.50.150">
    <property type="entry name" value="Vaccinia Virus protein VP39"/>
    <property type="match status" value="1"/>
</dbReference>
<feature type="region of interest" description="Disordered" evidence="13">
    <location>
        <begin position="25"/>
        <end position="45"/>
    </location>
</feature>